<evidence type="ECO:0000256" key="2">
    <source>
        <dbReference type="ARBA" id="ARBA00022989"/>
    </source>
</evidence>
<evidence type="ECO:0000256" key="3">
    <source>
        <dbReference type="ARBA" id="ARBA00023136"/>
    </source>
</evidence>
<feature type="transmembrane region" description="Helical" evidence="4">
    <location>
        <begin position="259"/>
        <end position="277"/>
    </location>
</feature>
<dbReference type="GO" id="GO:0022857">
    <property type="term" value="F:transmembrane transporter activity"/>
    <property type="evidence" value="ECO:0007669"/>
    <property type="project" value="InterPro"/>
</dbReference>
<dbReference type="PATRIC" id="fig|999419.3.peg.63"/>
<dbReference type="InterPro" id="IPR036259">
    <property type="entry name" value="MFS_trans_sf"/>
</dbReference>
<evidence type="ECO:0000313" key="7">
    <source>
        <dbReference type="Proteomes" id="UP000001218"/>
    </source>
</evidence>
<proteinExistence type="predicted"/>
<dbReference type="PANTHER" id="PTHR42910">
    <property type="entry name" value="TRANSPORTER SCO4007-RELATED"/>
    <property type="match status" value="1"/>
</dbReference>
<feature type="transmembrane region" description="Helical" evidence="4">
    <location>
        <begin position="177"/>
        <end position="195"/>
    </location>
</feature>
<feature type="transmembrane region" description="Helical" evidence="4">
    <location>
        <begin position="59"/>
        <end position="77"/>
    </location>
</feature>
<organism evidence="6 7">
    <name type="scientific">Parabacteroides johnsonii CL02T12C29</name>
    <dbReference type="NCBI Taxonomy" id="999419"/>
    <lineage>
        <taxon>Bacteria</taxon>
        <taxon>Pseudomonadati</taxon>
        <taxon>Bacteroidota</taxon>
        <taxon>Bacteroidia</taxon>
        <taxon>Bacteroidales</taxon>
        <taxon>Tannerellaceae</taxon>
        <taxon>Parabacteroides</taxon>
    </lineage>
</organism>
<evidence type="ECO:0000259" key="5">
    <source>
        <dbReference type="PROSITE" id="PS50850"/>
    </source>
</evidence>
<evidence type="ECO:0000256" key="1">
    <source>
        <dbReference type="ARBA" id="ARBA00022692"/>
    </source>
</evidence>
<dbReference type="PANTHER" id="PTHR42910:SF1">
    <property type="entry name" value="MAJOR FACILITATOR SUPERFAMILY (MFS) PROFILE DOMAIN-CONTAINING PROTEIN"/>
    <property type="match status" value="1"/>
</dbReference>
<keyword evidence="2 4" id="KW-1133">Transmembrane helix</keyword>
<feature type="transmembrane region" description="Helical" evidence="4">
    <location>
        <begin position="21"/>
        <end position="39"/>
    </location>
</feature>
<dbReference type="AlphaFoldDB" id="K5ZYE2"/>
<comment type="caution">
    <text evidence="6">The sequence shown here is derived from an EMBL/GenBank/DDBJ whole genome shotgun (WGS) entry which is preliminary data.</text>
</comment>
<dbReference type="Gene3D" id="1.20.1250.20">
    <property type="entry name" value="MFS general substrate transporter like domains"/>
    <property type="match status" value="1"/>
</dbReference>
<dbReference type="EMBL" id="AGZP01000002">
    <property type="protein sequence ID" value="EKN16320.1"/>
    <property type="molecule type" value="Genomic_DNA"/>
</dbReference>
<reference evidence="6 7" key="1">
    <citation type="submission" date="2012-02" db="EMBL/GenBank/DDBJ databases">
        <title>The Genome Sequence of Parabacteroides johnsonii CL02T12C29.</title>
        <authorList>
            <consortium name="The Broad Institute Genome Sequencing Platform"/>
            <person name="Earl A."/>
            <person name="Ward D."/>
            <person name="Feldgarden M."/>
            <person name="Gevers D."/>
            <person name="Zitomersky N.L."/>
            <person name="Coyne M.J."/>
            <person name="Comstock L.E."/>
            <person name="Young S.K."/>
            <person name="Zeng Q."/>
            <person name="Gargeya S."/>
            <person name="Fitzgerald M."/>
            <person name="Haas B."/>
            <person name="Abouelleil A."/>
            <person name="Alvarado L."/>
            <person name="Arachchi H.M."/>
            <person name="Berlin A."/>
            <person name="Chapman S.B."/>
            <person name="Gearin G."/>
            <person name="Goldberg J."/>
            <person name="Griggs A."/>
            <person name="Gujja S."/>
            <person name="Hansen M."/>
            <person name="Heiman D."/>
            <person name="Howarth C."/>
            <person name="Larimer J."/>
            <person name="Lui A."/>
            <person name="MacDonald P.J.P."/>
            <person name="McCowen C."/>
            <person name="Montmayeur A."/>
            <person name="Murphy C."/>
            <person name="Neiman D."/>
            <person name="Pearson M."/>
            <person name="Priest M."/>
            <person name="Roberts A."/>
            <person name="Saif S."/>
            <person name="Shea T."/>
            <person name="Sisk P."/>
            <person name="Stolte C."/>
            <person name="Sykes S."/>
            <person name="Wortman J."/>
            <person name="Nusbaum C."/>
            <person name="Birren B."/>
        </authorList>
    </citation>
    <scope>NUCLEOTIDE SEQUENCE [LARGE SCALE GENOMIC DNA]</scope>
    <source>
        <strain evidence="6 7">CL02T12C29</strain>
    </source>
</reference>
<feature type="domain" description="Major facilitator superfamily (MFS) profile" evidence="5">
    <location>
        <begin position="19"/>
        <end position="398"/>
    </location>
</feature>
<feature type="transmembrane region" description="Helical" evidence="4">
    <location>
        <begin position="89"/>
        <end position="109"/>
    </location>
</feature>
<keyword evidence="1 4" id="KW-0812">Transmembrane</keyword>
<dbReference type="Pfam" id="PF07690">
    <property type="entry name" value="MFS_1"/>
    <property type="match status" value="1"/>
</dbReference>
<feature type="transmembrane region" description="Helical" evidence="4">
    <location>
        <begin position="350"/>
        <end position="369"/>
    </location>
</feature>
<feature type="transmembrane region" description="Helical" evidence="4">
    <location>
        <begin position="115"/>
        <end position="136"/>
    </location>
</feature>
<feature type="transmembrane region" description="Helical" evidence="4">
    <location>
        <begin position="226"/>
        <end position="247"/>
    </location>
</feature>
<gene>
    <name evidence="6" type="ORF">HMPREF1077_00067</name>
</gene>
<keyword evidence="3 4" id="KW-0472">Membrane</keyword>
<protein>
    <recommendedName>
        <fullName evidence="5">Major facilitator superfamily (MFS) profile domain-containing protein</fullName>
    </recommendedName>
</protein>
<dbReference type="HOGENOM" id="CLU_001265_23_0_10"/>
<accession>K5ZYE2</accession>
<sequence>MPFKKRNMKQTLKENGGLPASILWTLSIVAGITVANLYYNQPLLNMIRQDLHVSEVITNLIAMVTQIGYAMGLLFVIPLGDMFQRKKIIIINFSILIISLLSIALAPSIHVVLTASLFTGICSVMPQIFIPIAALYSKPENKGRNVGLVVSGLLTGILASRVISGIVGEIFGWREMYFIATGLMVVCAIVTTRVLPEIRPTFKGKYSELMKSLLSLLKEYPLLRIYSLRAGFAFGSFLTLWSCLAFKMGQAPFFAGSDVVGMLGLCGIAGALSASFVGKYVKQVGVRRFNFIGSGLILFSWLLLYFCGNSYVGIISGIIIIDIGMQCIQLSNQSSIFGLCPTAPNRVNTLFMTTYFVGGSLGTFLTGFAWQAAEWTGVTGIGILLAGISLLITILSGK</sequence>
<dbReference type="eggNOG" id="COG2814">
    <property type="taxonomic scope" value="Bacteria"/>
</dbReference>
<feature type="transmembrane region" description="Helical" evidence="4">
    <location>
        <begin position="375"/>
        <end position="395"/>
    </location>
</feature>
<evidence type="ECO:0000313" key="6">
    <source>
        <dbReference type="EMBL" id="EKN16320.1"/>
    </source>
</evidence>
<name>K5ZYE2_9BACT</name>
<feature type="transmembrane region" description="Helical" evidence="4">
    <location>
        <begin position="148"/>
        <end position="171"/>
    </location>
</feature>
<evidence type="ECO:0000256" key="4">
    <source>
        <dbReference type="SAM" id="Phobius"/>
    </source>
</evidence>
<dbReference type="CDD" id="cd17324">
    <property type="entry name" value="MFS_NepI_like"/>
    <property type="match status" value="1"/>
</dbReference>
<dbReference type="Proteomes" id="UP000001218">
    <property type="component" value="Unassembled WGS sequence"/>
</dbReference>
<dbReference type="PROSITE" id="PS50850">
    <property type="entry name" value="MFS"/>
    <property type="match status" value="1"/>
</dbReference>
<dbReference type="SUPFAM" id="SSF103473">
    <property type="entry name" value="MFS general substrate transporter"/>
    <property type="match status" value="1"/>
</dbReference>
<dbReference type="InterPro" id="IPR011701">
    <property type="entry name" value="MFS"/>
</dbReference>
<dbReference type="InterPro" id="IPR020846">
    <property type="entry name" value="MFS_dom"/>
</dbReference>